<accession>R8BHT8</accession>
<dbReference type="OrthoDB" id="5329488at2759"/>
<comment type="subcellular location">
    <subcellularLocation>
        <location evidence="1">Cell membrane</location>
        <topology evidence="1">Lipid-anchor</topology>
        <topology evidence="1">GPI-anchor</topology>
    </subcellularLocation>
</comment>
<dbReference type="GO" id="GO:0005886">
    <property type="term" value="C:plasma membrane"/>
    <property type="evidence" value="ECO:0007669"/>
    <property type="project" value="UniProtKB-SubCell"/>
</dbReference>
<reference evidence="11" key="1">
    <citation type="journal article" date="2013" name="Genome Announc.">
        <title>Draft genome sequence of the ascomycete Phaeoacremonium aleophilum strain UCR-PA7, a causal agent of the esca disease complex in grapevines.</title>
        <authorList>
            <person name="Blanco-Ulate B."/>
            <person name="Rolshausen P."/>
            <person name="Cantu D."/>
        </authorList>
    </citation>
    <scope>NUCLEOTIDE SEQUENCE [LARGE SCALE GENOMIC DNA]</scope>
    <source>
        <strain evidence="11">UCR-PA7</strain>
    </source>
</reference>
<keyword evidence="4 8" id="KW-0732">Signal</keyword>
<evidence type="ECO:0000256" key="5">
    <source>
        <dbReference type="ARBA" id="ARBA00023136"/>
    </source>
</evidence>
<evidence type="ECO:0000313" key="10">
    <source>
        <dbReference type="EMBL" id="EON98829.1"/>
    </source>
</evidence>
<evidence type="ECO:0000256" key="6">
    <source>
        <dbReference type="ARBA" id="ARBA00023180"/>
    </source>
</evidence>
<dbReference type="AlphaFoldDB" id="R8BHT8"/>
<proteinExistence type="predicted"/>
<keyword evidence="11" id="KW-1185">Reference proteome</keyword>
<keyword evidence="5" id="KW-0472">Membrane</keyword>
<dbReference type="GO" id="GO:0098552">
    <property type="term" value="C:side of membrane"/>
    <property type="evidence" value="ECO:0007669"/>
    <property type="project" value="UniProtKB-KW"/>
</dbReference>
<dbReference type="Proteomes" id="UP000014074">
    <property type="component" value="Unassembled WGS sequence"/>
</dbReference>
<evidence type="ECO:0000256" key="1">
    <source>
        <dbReference type="ARBA" id="ARBA00004609"/>
    </source>
</evidence>
<dbReference type="Pfam" id="PF20238">
    <property type="entry name" value="BIM1-like_dom"/>
    <property type="match status" value="1"/>
</dbReference>
<keyword evidence="3" id="KW-0336">GPI-anchor</keyword>
<keyword evidence="6" id="KW-0325">Glycoprotein</keyword>
<evidence type="ECO:0000256" key="7">
    <source>
        <dbReference type="ARBA" id="ARBA00023288"/>
    </source>
</evidence>
<dbReference type="InterPro" id="IPR046936">
    <property type="entry name" value="BIM1-like"/>
</dbReference>
<dbReference type="RefSeq" id="XP_007916388.1">
    <property type="nucleotide sequence ID" value="XM_007918197.1"/>
</dbReference>
<dbReference type="InterPro" id="IPR046530">
    <property type="entry name" value="BIM1-like_dom"/>
</dbReference>
<name>R8BHT8_PHAM7</name>
<keyword evidence="2" id="KW-1003">Cell membrane</keyword>
<feature type="signal peptide" evidence="8">
    <location>
        <begin position="1"/>
        <end position="21"/>
    </location>
</feature>
<dbReference type="PANTHER" id="PTHR34992">
    <property type="entry name" value="HYPHAL ANASTAMOSIS-7 PROTEIN"/>
    <property type="match status" value="1"/>
</dbReference>
<protein>
    <recommendedName>
        <fullName evidence="9">Copper acquisition factor BIM1-like domain-containing protein</fullName>
    </recommendedName>
</protein>
<dbReference type="HOGENOM" id="CLU_070647_1_0_1"/>
<dbReference type="eggNOG" id="ENOG502SIF7">
    <property type="taxonomic scope" value="Eukaryota"/>
</dbReference>
<dbReference type="PANTHER" id="PTHR34992:SF10">
    <property type="entry name" value="COPPER ACQUISITION FACTOR BIM1-LIKE DOMAIN-CONTAINING PROTEIN"/>
    <property type="match status" value="1"/>
</dbReference>
<feature type="chain" id="PRO_5004452655" description="Copper acquisition factor BIM1-like domain-containing protein" evidence="8">
    <location>
        <begin position="22"/>
        <end position="217"/>
    </location>
</feature>
<feature type="domain" description="Copper acquisition factor BIM1-like" evidence="9">
    <location>
        <begin position="21"/>
        <end position="180"/>
    </location>
</feature>
<evidence type="ECO:0000256" key="3">
    <source>
        <dbReference type="ARBA" id="ARBA00022622"/>
    </source>
</evidence>
<keyword evidence="7" id="KW-0449">Lipoprotein</keyword>
<gene>
    <name evidence="10" type="ORF">UCRPA7_5652</name>
</gene>
<evidence type="ECO:0000313" key="11">
    <source>
        <dbReference type="Proteomes" id="UP000014074"/>
    </source>
</evidence>
<organism evidence="10 11">
    <name type="scientific">Phaeoacremonium minimum (strain UCR-PA7)</name>
    <name type="common">Esca disease fungus</name>
    <name type="synonym">Togninia minima</name>
    <dbReference type="NCBI Taxonomy" id="1286976"/>
    <lineage>
        <taxon>Eukaryota</taxon>
        <taxon>Fungi</taxon>
        <taxon>Dikarya</taxon>
        <taxon>Ascomycota</taxon>
        <taxon>Pezizomycotina</taxon>
        <taxon>Sordariomycetes</taxon>
        <taxon>Sordariomycetidae</taxon>
        <taxon>Togniniales</taxon>
        <taxon>Togniniaceae</taxon>
        <taxon>Phaeoacremonium</taxon>
    </lineage>
</organism>
<evidence type="ECO:0000259" key="9">
    <source>
        <dbReference type="Pfam" id="PF20238"/>
    </source>
</evidence>
<dbReference type="GeneID" id="19326228"/>
<evidence type="ECO:0000256" key="4">
    <source>
        <dbReference type="ARBA" id="ARBA00022729"/>
    </source>
</evidence>
<dbReference type="EMBL" id="KB933188">
    <property type="protein sequence ID" value="EON98829.1"/>
    <property type="molecule type" value="Genomic_DNA"/>
</dbReference>
<evidence type="ECO:0000256" key="2">
    <source>
        <dbReference type="ARBA" id="ARBA00022475"/>
    </source>
</evidence>
<evidence type="ECO:0000256" key="8">
    <source>
        <dbReference type="SAM" id="SignalP"/>
    </source>
</evidence>
<dbReference type="CDD" id="cd21176">
    <property type="entry name" value="LPMO_auxiliary-like"/>
    <property type="match status" value="1"/>
</dbReference>
<dbReference type="KEGG" id="tmn:UCRPA7_5652"/>
<sequence>MIAFAHVITAIVWLLADSVHGHCVITYPGWRGNNLITNVSFPYGMQRSYPCGGLDVTQNRTAWPITGGAVALQPGWFAGHATALMYLNIWLGLDPDNYATLWPMFEILGPSDNPYPGTICLPQISLPNGLTPSSGDFATIQVVQTLKSGASLFSCADIVFTDDLSQVPSVNETNCFNSTSIKVESVQICWWIIDYRKWDKWESESIPAVYDDDDNNN</sequence>